<dbReference type="Gene3D" id="3.30.300.30">
    <property type="match status" value="1"/>
</dbReference>
<comment type="catalytic activity">
    <reaction evidence="1">
        <text>2-phenylacetate + ATP + CoA = phenylacetyl-CoA + AMP + diphosphate</text>
        <dbReference type="Rhea" id="RHEA:20956"/>
        <dbReference type="ChEBI" id="CHEBI:18401"/>
        <dbReference type="ChEBI" id="CHEBI:30616"/>
        <dbReference type="ChEBI" id="CHEBI:33019"/>
        <dbReference type="ChEBI" id="CHEBI:57287"/>
        <dbReference type="ChEBI" id="CHEBI:57390"/>
        <dbReference type="ChEBI" id="CHEBI:456215"/>
        <dbReference type="EC" id="6.2.1.30"/>
    </reaction>
</comment>
<comment type="similarity">
    <text evidence="1">Belongs to the phenylacetyl-CoA ligase family.</text>
</comment>
<evidence type="ECO:0000313" key="6">
    <source>
        <dbReference type="Proteomes" id="UP001428817"/>
    </source>
</evidence>
<comment type="caution">
    <text evidence="5">The sequence shown here is derived from an EMBL/GenBank/DDBJ whole genome shotgun (WGS) entry which is preliminary data.</text>
</comment>
<dbReference type="SUPFAM" id="SSF56801">
    <property type="entry name" value="Acetyl-CoA synthetase-like"/>
    <property type="match status" value="1"/>
</dbReference>
<dbReference type="Proteomes" id="UP001428817">
    <property type="component" value="Unassembled WGS sequence"/>
</dbReference>
<dbReference type="GO" id="GO:0016874">
    <property type="term" value="F:ligase activity"/>
    <property type="evidence" value="ECO:0007669"/>
    <property type="project" value="UniProtKB-KW"/>
</dbReference>
<dbReference type="PANTHER" id="PTHR43845">
    <property type="entry name" value="BLR5969 PROTEIN"/>
    <property type="match status" value="1"/>
</dbReference>
<dbReference type="InterPro" id="IPR011880">
    <property type="entry name" value="PA_CoA_ligase"/>
</dbReference>
<dbReference type="PIRSF" id="PIRSF006444">
    <property type="entry name" value="PaaK"/>
    <property type="match status" value="1"/>
</dbReference>
<dbReference type="Gene3D" id="3.40.50.12780">
    <property type="entry name" value="N-terminal domain of ligase-like"/>
    <property type="match status" value="1"/>
</dbReference>
<evidence type="ECO:0000256" key="1">
    <source>
        <dbReference type="PIRNR" id="PIRNR006444"/>
    </source>
</evidence>
<proteinExistence type="inferred from homology"/>
<sequence>MTTDSLTPPPLVDPDAEGCPPEQRRDLQQRRLRELVDRLLRADGEQAGRLRTAGVTAGAEVTLDDLAKLPTVTKPDLWAHYPWGLLAVPRADVVCIHGSSGTSGRPTLVPYTAADVAIWADVMARALGGAGATRNSVIQVAYGYGLFTGGQGVHHGGLRLGATVLPMSAGMTDRQLRVLADLRPDVLCCTPSYAIYLGEALRAAGTDPASLSLRVGVHGAEPWTEGMRQQIESLLGIRALDIYGLSEIIGPGVACESLDSAGLLNVAEDHFYVEAIDASGHPVPDGTPGELVFTTLTKTGMPLLRYRSGDVATLAGPAAGSPRTLRRMSKLLGRADDMLVVRGVNVFPTEIEAVLLADERVSPHYLIVEDRRVPARAELRVFAEPMSADPATAEALRAELTNALRERLGVGCAVRVVEPGTVPRTEVGKARRLLRVAEGEELPTPWNSLT</sequence>
<keyword evidence="1 5" id="KW-0436">Ligase</keyword>
<evidence type="ECO:0000313" key="5">
    <source>
        <dbReference type="EMBL" id="GAA5158272.1"/>
    </source>
</evidence>
<dbReference type="Pfam" id="PF00501">
    <property type="entry name" value="AMP-binding"/>
    <property type="match status" value="1"/>
</dbReference>
<evidence type="ECO:0000256" key="2">
    <source>
        <dbReference type="SAM" id="MobiDB-lite"/>
    </source>
</evidence>
<comment type="function">
    <text evidence="1">Catalyzes the activation of phenylacetic acid (PA) to phenylacetyl-CoA (PA-CoA).</text>
</comment>
<protein>
    <recommendedName>
        <fullName evidence="1">Phenylacetate-coenzyme A ligase</fullName>
        <ecNumber evidence="1">6.2.1.30</ecNumber>
    </recommendedName>
    <alternativeName>
        <fullName evidence="1">Phenylacetyl-CoA ligase</fullName>
    </alternativeName>
</protein>
<dbReference type="EC" id="6.2.1.30" evidence="1"/>
<name>A0ABP9QAE9_9PSEU</name>
<organism evidence="5 6">
    <name type="scientific">Pseudonocardia eucalypti</name>
    <dbReference type="NCBI Taxonomy" id="648755"/>
    <lineage>
        <taxon>Bacteria</taxon>
        <taxon>Bacillati</taxon>
        <taxon>Actinomycetota</taxon>
        <taxon>Actinomycetes</taxon>
        <taxon>Pseudonocardiales</taxon>
        <taxon>Pseudonocardiaceae</taxon>
        <taxon>Pseudonocardia</taxon>
    </lineage>
</organism>
<evidence type="ECO:0000259" key="3">
    <source>
        <dbReference type="Pfam" id="PF00501"/>
    </source>
</evidence>
<dbReference type="InterPro" id="IPR000873">
    <property type="entry name" value="AMP-dep_synth/lig_dom"/>
</dbReference>
<feature type="region of interest" description="Disordered" evidence="2">
    <location>
        <begin position="1"/>
        <end position="25"/>
    </location>
</feature>
<dbReference type="EMBL" id="BAABJP010000015">
    <property type="protein sequence ID" value="GAA5158272.1"/>
    <property type="molecule type" value="Genomic_DNA"/>
</dbReference>
<dbReference type="Pfam" id="PF14535">
    <property type="entry name" value="AMP-binding_C_2"/>
    <property type="match status" value="1"/>
</dbReference>
<dbReference type="PANTHER" id="PTHR43845:SF1">
    <property type="entry name" value="BLR5969 PROTEIN"/>
    <property type="match status" value="1"/>
</dbReference>
<accession>A0ABP9QAE9</accession>
<dbReference type="InterPro" id="IPR042099">
    <property type="entry name" value="ANL_N_sf"/>
</dbReference>
<reference evidence="6" key="1">
    <citation type="journal article" date="2019" name="Int. J. Syst. Evol. Microbiol.">
        <title>The Global Catalogue of Microorganisms (GCM) 10K type strain sequencing project: providing services to taxonomists for standard genome sequencing and annotation.</title>
        <authorList>
            <consortium name="The Broad Institute Genomics Platform"/>
            <consortium name="The Broad Institute Genome Sequencing Center for Infectious Disease"/>
            <person name="Wu L."/>
            <person name="Ma J."/>
        </authorList>
    </citation>
    <scope>NUCLEOTIDE SEQUENCE [LARGE SCALE GENOMIC DNA]</scope>
    <source>
        <strain evidence="6">JCM 18303</strain>
    </source>
</reference>
<dbReference type="CDD" id="cd05913">
    <property type="entry name" value="PaaK"/>
    <property type="match status" value="1"/>
</dbReference>
<evidence type="ECO:0000259" key="4">
    <source>
        <dbReference type="Pfam" id="PF14535"/>
    </source>
</evidence>
<comment type="pathway">
    <text evidence="1">Aromatic compound metabolism; phenylacetate degradation.</text>
</comment>
<gene>
    <name evidence="5" type="ORF">GCM10023321_37830</name>
</gene>
<keyword evidence="6" id="KW-1185">Reference proteome</keyword>
<dbReference type="InterPro" id="IPR028154">
    <property type="entry name" value="AMP-dep_Lig_C"/>
</dbReference>
<dbReference type="InterPro" id="IPR045851">
    <property type="entry name" value="AMP-bd_C_sf"/>
</dbReference>
<keyword evidence="1" id="KW-0547">Nucleotide-binding</keyword>
<feature type="domain" description="AMP-dependent ligase C-terminal" evidence="4">
    <location>
        <begin position="343"/>
        <end position="433"/>
    </location>
</feature>
<feature type="domain" description="AMP-dependent synthetase/ligase" evidence="3">
    <location>
        <begin position="88"/>
        <end position="293"/>
    </location>
</feature>
<dbReference type="RefSeq" id="WP_185059137.1">
    <property type="nucleotide sequence ID" value="NZ_BAABJP010000015.1"/>
</dbReference>